<keyword evidence="3" id="KW-1185">Reference proteome</keyword>
<sequence>MLVLFAKCRIKNMIMSRATLVCAEPPVHGGYGHGHGHGGGGSGGGYDDGGYISVSPGHQTSEGLHVDHSLLHKVKEALLDHENSGSHGGGGYSGSISSSYGPPSGSYGPPSPVYGVPSYSGHGHVKTTGIELGHVQQGIQVAEYYKAAHGPSHSSPSFVAIPSSSYGVPSFGSSGHHHRPSHGSSLHGSFSSYRAPSSSYGPPRPTYGVPHHH</sequence>
<evidence type="ECO:0000313" key="2">
    <source>
        <dbReference type="EnsemblMetazoa" id="ACUA028289-PA"/>
    </source>
</evidence>
<accession>A0A182MWX3</accession>
<name>A0A182MWX3_9DIPT</name>
<organism evidence="2 3">
    <name type="scientific">Anopheles culicifacies</name>
    <dbReference type="NCBI Taxonomy" id="139723"/>
    <lineage>
        <taxon>Eukaryota</taxon>
        <taxon>Metazoa</taxon>
        <taxon>Ecdysozoa</taxon>
        <taxon>Arthropoda</taxon>
        <taxon>Hexapoda</taxon>
        <taxon>Insecta</taxon>
        <taxon>Pterygota</taxon>
        <taxon>Neoptera</taxon>
        <taxon>Endopterygota</taxon>
        <taxon>Diptera</taxon>
        <taxon>Nematocera</taxon>
        <taxon>Culicoidea</taxon>
        <taxon>Culicidae</taxon>
        <taxon>Anophelinae</taxon>
        <taxon>Anopheles</taxon>
        <taxon>culicifacies species complex</taxon>
    </lineage>
</organism>
<dbReference type="VEuPathDB" id="VectorBase:ACUA028289"/>
<feature type="region of interest" description="Disordered" evidence="1">
    <location>
        <begin position="169"/>
        <end position="213"/>
    </location>
</feature>
<proteinExistence type="predicted"/>
<evidence type="ECO:0000256" key="1">
    <source>
        <dbReference type="SAM" id="MobiDB-lite"/>
    </source>
</evidence>
<reference evidence="3" key="1">
    <citation type="submission" date="2013-09" db="EMBL/GenBank/DDBJ databases">
        <title>The Genome Sequence of Anopheles culicifacies species A.</title>
        <authorList>
            <consortium name="The Broad Institute Genomics Platform"/>
            <person name="Neafsey D.E."/>
            <person name="Besansky N."/>
            <person name="Howell P."/>
            <person name="Walton C."/>
            <person name="Young S.K."/>
            <person name="Zeng Q."/>
            <person name="Gargeya S."/>
            <person name="Fitzgerald M."/>
            <person name="Haas B."/>
            <person name="Abouelleil A."/>
            <person name="Allen A.W."/>
            <person name="Alvarado L."/>
            <person name="Arachchi H.M."/>
            <person name="Berlin A.M."/>
            <person name="Chapman S.B."/>
            <person name="Gainer-Dewar J."/>
            <person name="Goldberg J."/>
            <person name="Griggs A."/>
            <person name="Gujja S."/>
            <person name="Hansen M."/>
            <person name="Howarth C."/>
            <person name="Imamovic A."/>
            <person name="Ireland A."/>
            <person name="Larimer J."/>
            <person name="McCowan C."/>
            <person name="Murphy C."/>
            <person name="Pearson M."/>
            <person name="Poon T.W."/>
            <person name="Priest M."/>
            <person name="Roberts A."/>
            <person name="Saif S."/>
            <person name="Shea T."/>
            <person name="Sisk P."/>
            <person name="Sykes S."/>
            <person name="Wortman J."/>
            <person name="Nusbaum C."/>
            <person name="Birren B."/>
        </authorList>
    </citation>
    <scope>NUCLEOTIDE SEQUENCE [LARGE SCALE GENOMIC DNA]</scope>
    <source>
        <strain evidence="3">A-37</strain>
    </source>
</reference>
<dbReference type="AlphaFoldDB" id="A0A182MWX3"/>
<dbReference type="EMBL" id="AXCM01006302">
    <property type="status" value="NOT_ANNOTATED_CDS"/>
    <property type="molecule type" value="Genomic_DNA"/>
</dbReference>
<feature type="compositionally biased region" description="Low complexity" evidence="1">
    <location>
        <begin position="94"/>
        <end position="112"/>
    </location>
</feature>
<feature type="region of interest" description="Disordered" evidence="1">
    <location>
        <begin position="81"/>
        <end position="112"/>
    </location>
</feature>
<dbReference type="EnsemblMetazoa" id="ACUA028289-RA">
    <property type="protein sequence ID" value="ACUA028289-PA"/>
    <property type="gene ID" value="ACUA028289"/>
</dbReference>
<feature type="compositionally biased region" description="Low complexity" evidence="1">
    <location>
        <begin position="182"/>
        <end position="201"/>
    </location>
</feature>
<evidence type="ECO:0000313" key="3">
    <source>
        <dbReference type="Proteomes" id="UP000075883"/>
    </source>
</evidence>
<dbReference type="Proteomes" id="UP000075883">
    <property type="component" value="Unassembled WGS sequence"/>
</dbReference>
<reference evidence="2" key="2">
    <citation type="submission" date="2020-05" db="UniProtKB">
        <authorList>
            <consortium name="EnsemblMetazoa"/>
        </authorList>
    </citation>
    <scope>IDENTIFICATION</scope>
    <source>
        <strain evidence="2">A-37</strain>
    </source>
</reference>
<protein>
    <submittedName>
        <fullName evidence="2">Uncharacterized protein</fullName>
    </submittedName>
</protein>